<dbReference type="GO" id="GO:0016301">
    <property type="term" value="F:kinase activity"/>
    <property type="evidence" value="ECO:0007669"/>
    <property type="project" value="InterPro"/>
</dbReference>
<dbReference type="EMBL" id="CACRTX010000008">
    <property type="protein sequence ID" value="VYU11689.1"/>
    <property type="molecule type" value="Genomic_DNA"/>
</dbReference>
<gene>
    <name evidence="2" type="primary">doc_2</name>
    <name evidence="2" type="ORF">ECLFYP2_02496</name>
</gene>
<evidence type="ECO:0000259" key="1">
    <source>
        <dbReference type="PROSITE" id="PS51459"/>
    </source>
</evidence>
<dbReference type="InterPro" id="IPR053737">
    <property type="entry name" value="Type_II_TA_Toxin"/>
</dbReference>
<accession>A0A6N3C9L8</accession>
<dbReference type="SUPFAM" id="SSF140931">
    <property type="entry name" value="Fic-like"/>
    <property type="match status" value="1"/>
</dbReference>
<organism evidence="2">
    <name type="scientific">Enterococcus casseliflavus</name>
    <name type="common">Enterococcus flavescens</name>
    <dbReference type="NCBI Taxonomy" id="37734"/>
    <lineage>
        <taxon>Bacteria</taxon>
        <taxon>Bacillati</taxon>
        <taxon>Bacillota</taxon>
        <taxon>Bacilli</taxon>
        <taxon>Lactobacillales</taxon>
        <taxon>Enterococcaceae</taxon>
        <taxon>Enterococcus</taxon>
    </lineage>
</organism>
<sequence>MIFLTAADVIRINAKVIVQYSKGEMIGVKDASALDMAINQPSQAVFGKELYPTIFDKASILAINLVKRHPFHNGNKRTALVSMITFLQLNGYVTNFSRDEAVHFILTITTSKKEFNDLKEEVASYLQDSNRVRPNF</sequence>
<dbReference type="NCBIfam" id="TIGR01550">
    <property type="entry name" value="DOC_P1"/>
    <property type="match status" value="1"/>
</dbReference>
<dbReference type="InterPro" id="IPR036597">
    <property type="entry name" value="Fido-like_dom_sf"/>
</dbReference>
<dbReference type="PANTHER" id="PTHR39426">
    <property type="entry name" value="HOMOLOGY TO DEATH-ON-CURING PROTEIN OF PHAGE P1"/>
    <property type="match status" value="1"/>
</dbReference>
<dbReference type="AlphaFoldDB" id="A0A6N3C9L8"/>
<feature type="domain" description="Fido" evidence="1">
    <location>
        <begin position="4"/>
        <end position="128"/>
    </location>
</feature>
<dbReference type="InterPro" id="IPR003812">
    <property type="entry name" value="Fido"/>
</dbReference>
<dbReference type="PANTHER" id="PTHR39426:SF1">
    <property type="entry name" value="HOMOLOGY TO DEATH-ON-CURING PROTEIN OF PHAGE P1"/>
    <property type="match status" value="1"/>
</dbReference>
<dbReference type="PROSITE" id="PS51459">
    <property type="entry name" value="FIDO"/>
    <property type="match status" value="1"/>
</dbReference>
<reference evidence="2" key="1">
    <citation type="submission" date="2019-11" db="EMBL/GenBank/DDBJ databases">
        <authorList>
            <person name="Feng L."/>
        </authorList>
    </citation>
    <scope>NUCLEOTIDE SEQUENCE</scope>
    <source>
        <strain evidence="2">ECasseliflavusLFYP2</strain>
    </source>
</reference>
<dbReference type="RefSeq" id="WP_421758078.1">
    <property type="nucleotide sequence ID" value="NZ_CACRTX010000008.1"/>
</dbReference>
<evidence type="ECO:0000313" key="2">
    <source>
        <dbReference type="EMBL" id="VYU11689.1"/>
    </source>
</evidence>
<dbReference type="Pfam" id="PF02661">
    <property type="entry name" value="Fic"/>
    <property type="match status" value="1"/>
</dbReference>
<protein>
    <submittedName>
        <fullName evidence="2">Toxin Doc</fullName>
    </submittedName>
</protein>
<proteinExistence type="predicted"/>
<dbReference type="InterPro" id="IPR006440">
    <property type="entry name" value="Doc"/>
</dbReference>
<dbReference type="Gene3D" id="1.20.120.1870">
    <property type="entry name" value="Fic/DOC protein, Fido domain"/>
    <property type="match status" value="1"/>
</dbReference>
<name>A0A6N3C9L8_ENTCA</name>